<dbReference type="SUPFAM" id="SSF52540">
    <property type="entry name" value="P-loop containing nucleoside triphosphate hydrolases"/>
    <property type="match status" value="1"/>
</dbReference>
<evidence type="ECO:0000313" key="6">
    <source>
        <dbReference type="Proteomes" id="UP001141552"/>
    </source>
</evidence>
<dbReference type="EC" id="3.6.4.13" evidence="1"/>
<evidence type="ECO:0000256" key="3">
    <source>
        <dbReference type="SAM" id="MobiDB-lite"/>
    </source>
</evidence>
<feature type="compositionally biased region" description="Low complexity" evidence="3">
    <location>
        <begin position="463"/>
        <end position="494"/>
    </location>
</feature>
<dbReference type="GO" id="GO:0003723">
    <property type="term" value="F:RNA binding"/>
    <property type="evidence" value="ECO:0007669"/>
    <property type="project" value="TreeGrafter"/>
</dbReference>
<organism evidence="5 6">
    <name type="scientific">Turnera subulata</name>
    <dbReference type="NCBI Taxonomy" id="218843"/>
    <lineage>
        <taxon>Eukaryota</taxon>
        <taxon>Viridiplantae</taxon>
        <taxon>Streptophyta</taxon>
        <taxon>Embryophyta</taxon>
        <taxon>Tracheophyta</taxon>
        <taxon>Spermatophyta</taxon>
        <taxon>Magnoliopsida</taxon>
        <taxon>eudicotyledons</taxon>
        <taxon>Gunneridae</taxon>
        <taxon>Pentapetalae</taxon>
        <taxon>rosids</taxon>
        <taxon>fabids</taxon>
        <taxon>Malpighiales</taxon>
        <taxon>Passifloraceae</taxon>
        <taxon>Turnera</taxon>
    </lineage>
</organism>
<gene>
    <name evidence="5" type="ORF">Tsubulata_042704</name>
</gene>
<keyword evidence="6" id="KW-1185">Reference proteome</keyword>
<evidence type="ECO:0000256" key="2">
    <source>
        <dbReference type="ARBA" id="ARBA00047984"/>
    </source>
</evidence>
<evidence type="ECO:0000313" key="5">
    <source>
        <dbReference type="EMBL" id="KAJ4851562.1"/>
    </source>
</evidence>
<sequence length="546" mass="58354">MSVGYKVQLEGMKGRDTRLLFCTTGVLLRRLLVDRKLRGVTHAIVDEIHERGMNEDFLLIVLRDLLPRRPELRLILMSATLNAELFSTYFGGAPMLHIPGFTYPVRAHFLENILEMTGYRLTTYNQIDDYGQEKSWKMQKQAQALKKRKSQIASAVELSAHPVLGDPSRLLLLACHGSMASAEQLSQGLLPGVSVAARPQMDPQPSLQQQAQQLQQANQHSLIHQQQLQFQRSPMVLPSSPHSHLNAIGQNSSMQLATTTAAAAATTIAAAAATTASASAAAASTQPAAATTKATEENVDGTWNNYGIGNVGDSMVGLGGLGNAMGIGDPRGIGPGISGPMTPMSGMTNMQKPMNLGQISKIANAISQQLRNGQMTAPQAAFMQSKLCRASMLGAPSRAWQGCPAQDRCMQSLSRANMNPINININSCNYSSNSYNNNSSSYSKLQAVVSPSQVGSPSAMGIPQLNQPQQQQQPQQQPSPQQMSQQTPMSPQLSWGAAHADMSAGNPEACPASPQLSSQRLGSVGSITNSPMDLQGVNKSSSVNNA</sequence>
<reference evidence="5" key="1">
    <citation type="submission" date="2022-02" db="EMBL/GenBank/DDBJ databases">
        <authorList>
            <person name="Henning P.M."/>
            <person name="McCubbin A.G."/>
            <person name="Shore J.S."/>
        </authorList>
    </citation>
    <scope>NUCLEOTIDE SEQUENCE</scope>
    <source>
        <strain evidence="5">F60SS</strain>
        <tissue evidence="5">Leaves</tissue>
    </source>
</reference>
<dbReference type="OrthoDB" id="5600252at2759"/>
<proteinExistence type="predicted"/>
<dbReference type="PANTHER" id="PTHR18934:SF229">
    <property type="entry name" value="DEXH-BOX ATP-DEPENDENT RNA HELICASE DEXH3"/>
    <property type="match status" value="1"/>
</dbReference>
<feature type="domain" description="Helicase ATP-binding" evidence="4">
    <location>
        <begin position="1"/>
        <end position="99"/>
    </location>
</feature>
<evidence type="ECO:0000259" key="4">
    <source>
        <dbReference type="PROSITE" id="PS51192"/>
    </source>
</evidence>
<comment type="caution">
    <text evidence="5">The sequence shown here is derived from an EMBL/GenBank/DDBJ whole genome shotgun (WGS) entry which is preliminary data.</text>
</comment>
<dbReference type="Proteomes" id="UP001141552">
    <property type="component" value="Unassembled WGS sequence"/>
</dbReference>
<feature type="region of interest" description="Disordered" evidence="3">
    <location>
        <begin position="448"/>
        <end position="546"/>
    </location>
</feature>
<accession>A0A9Q0GKF6</accession>
<dbReference type="CDD" id="cd17917">
    <property type="entry name" value="DEXHc_RHA-like"/>
    <property type="match status" value="1"/>
</dbReference>
<dbReference type="GO" id="GO:0005634">
    <property type="term" value="C:nucleus"/>
    <property type="evidence" value="ECO:0007669"/>
    <property type="project" value="TreeGrafter"/>
</dbReference>
<protein>
    <recommendedName>
        <fullName evidence="1">RNA helicase</fullName>
        <ecNumber evidence="1">3.6.4.13</ecNumber>
    </recommendedName>
</protein>
<dbReference type="AlphaFoldDB" id="A0A9Q0GKF6"/>
<dbReference type="InterPro" id="IPR027417">
    <property type="entry name" value="P-loop_NTPase"/>
</dbReference>
<dbReference type="GO" id="GO:0003724">
    <property type="term" value="F:RNA helicase activity"/>
    <property type="evidence" value="ECO:0007669"/>
    <property type="project" value="UniProtKB-EC"/>
</dbReference>
<evidence type="ECO:0000256" key="1">
    <source>
        <dbReference type="ARBA" id="ARBA00012552"/>
    </source>
</evidence>
<dbReference type="PROSITE" id="PS51192">
    <property type="entry name" value="HELICASE_ATP_BIND_1"/>
    <property type="match status" value="1"/>
</dbReference>
<name>A0A9Q0GKF6_9ROSI</name>
<reference evidence="5" key="2">
    <citation type="journal article" date="2023" name="Plants (Basel)">
        <title>Annotation of the Turnera subulata (Passifloraceae) Draft Genome Reveals the S-Locus Evolved after the Divergence of Turneroideae from Passifloroideae in a Stepwise Manner.</title>
        <authorList>
            <person name="Henning P.M."/>
            <person name="Roalson E.H."/>
            <person name="Mir W."/>
            <person name="McCubbin A.G."/>
            <person name="Shore J.S."/>
        </authorList>
    </citation>
    <scope>NUCLEOTIDE SEQUENCE</scope>
    <source>
        <strain evidence="5">F60SS</strain>
    </source>
</reference>
<dbReference type="Gene3D" id="3.40.50.300">
    <property type="entry name" value="P-loop containing nucleotide triphosphate hydrolases"/>
    <property type="match status" value="1"/>
</dbReference>
<feature type="compositionally biased region" description="Polar residues" evidence="3">
    <location>
        <begin position="514"/>
        <end position="546"/>
    </location>
</feature>
<dbReference type="PANTHER" id="PTHR18934">
    <property type="entry name" value="ATP-DEPENDENT RNA HELICASE"/>
    <property type="match status" value="1"/>
</dbReference>
<dbReference type="EMBL" id="JAKUCV010000024">
    <property type="protein sequence ID" value="KAJ4851562.1"/>
    <property type="molecule type" value="Genomic_DNA"/>
</dbReference>
<comment type="catalytic activity">
    <reaction evidence="2">
        <text>ATP + H2O = ADP + phosphate + H(+)</text>
        <dbReference type="Rhea" id="RHEA:13065"/>
        <dbReference type="ChEBI" id="CHEBI:15377"/>
        <dbReference type="ChEBI" id="CHEBI:15378"/>
        <dbReference type="ChEBI" id="CHEBI:30616"/>
        <dbReference type="ChEBI" id="CHEBI:43474"/>
        <dbReference type="ChEBI" id="CHEBI:456216"/>
        <dbReference type="EC" id="3.6.4.13"/>
    </reaction>
</comment>
<dbReference type="InterPro" id="IPR014001">
    <property type="entry name" value="Helicase_ATP-bd"/>
</dbReference>